<evidence type="ECO:0000313" key="5">
    <source>
        <dbReference type="Proteomes" id="UP000002899"/>
    </source>
</evidence>
<dbReference type="PROSITE" id="PS50889">
    <property type="entry name" value="S4"/>
    <property type="match status" value="1"/>
</dbReference>
<dbReference type="InterPro" id="IPR013049">
    <property type="entry name" value="Spo11/TopoVI_A_N"/>
</dbReference>
<keyword evidence="2" id="KW-0799">Topoisomerase</keyword>
<dbReference type="PANTHER" id="PTHR10848:SF0">
    <property type="entry name" value="MEIOTIC RECOMBINATION PROTEIN SPO11"/>
    <property type="match status" value="1"/>
</dbReference>
<protein>
    <submittedName>
        <fullName evidence="4">Meiotic recombination protein SPO11, putative (SPO11)</fullName>
    </submittedName>
</protein>
<dbReference type="AlphaFoldDB" id="I7I8C4"/>
<keyword evidence="2" id="KW-0238">DNA-binding</keyword>
<comment type="catalytic activity">
    <reaction evidence="2">
        <text>ATP-dependent breakage, passage and rejoining of double-stranded DNA.</text>
        <dbReference type="EC" id="5.6.2.2"/>
    </reaction>
</comment>
<dbReference type="InterPro" id="IPR036078">
    <property type="entry name" value="Spo11/TopoVI_A_sf"/>
</dbReference>
<keyword evidence="5" id="KW-1185">Reference proteome</keyword>
<dbReference type="VEuPathDB" id="PiroplasmaDB:BMR1_01G02985"/>
<dbReference type="Pfam" id="PF04406">
    <property type="entry name" value="TP6A_N"/>
    <property type="match status" value="1"/>
</dbReference>
<dbReference type="GO" id="GO:0000706">
    <property type="term" value="P:meiotic DNA double-strand break processing"/>
    <property type="evidence" value="ECO:0007669"/>
    <property type="project" value="TreeGrafter"/>
</dbReference>
<evidence type="ECO:0000259" key="3">
    <source>
        <dbReference type="Pfam" id="PF04406"/>
    </source>
</evidence>
<dbReference type="OrthoDB" id="5377392at2759"/>
<comment type="similarity">
    <text evidence="2">Belongs to the TOP6A family.</text>
</comment>
<accession>I7I8C4</accession>
<dbReference type="GeneID" id="24423672"/>
<feature type="domain" description="Spo11/DNA topoisomerase VI subunit A N-terminal" evidence="3">
    <location>
        <begin position="32"/>
        <end position="91"/>
    </location>
</feature>
<dbReference type="PRINTS" id="PR01550">
    <property type="entry name" value="TOP6AFAMILY"/>
</dbReference>
<dbReference type="SUPFAM" id="SSF56726">
    <property type="entry name" value="DNA topoisomerase IV, alpha subunit"/>
    <property type="match status" value="1"/>
</dbReference>
<dbReference type="Gene3D" id="1.10.10.10">
    <property type="entry name" value="Winged helix-like DNA-binding domain superfamily/Winged helix DNA-binding domain"/>
    <property type="match status" value="1"/>
</dbReference>
<dbReference type="GO" id="GO:0042138">
    <property type="term" value="P:meiotic DNA double-strand break formation"/>
    <property type="evidence" value="ECO:0007669"/>
    <property type="project" value="TreeGrafter"/>
</dbReference>
<dbReference type="RefSeq" id="XP_012647662.1">
    <property type="nucleotide sequence ID" value="XM_012792208.1"/>
</dbReference>
<feature type="active site" description="O-(5'-phospho-DNA)-tyrosine intermediate" evidence="2">
    <location>
        <position position="59"/>
    </location>
</feature>
<dbReference type="GO" id="GO:0003918">
    <property type="term" value="F:DNA topoisomerase type II (double strand cut, ATP-hydrolyzing) activity"/>
    <property type="evidence" value="ECO:0007669"/>
    <property type="project" value="UniProtKB-UniRule"/>
</dbReference>
<evidence type="ECO:0000256" key="1">
    <source>
        <dbReference type="PROSITE-ProRule" id="PRU00182"/>
    </source>
</evidence>
<dbReference type="InterPro" id="IPR036388">
    <property type="entry name" value="WH-like_DNA-bd_sf"/>
</dbReference>
<keyword evidence="1" id="KW-0694">RNA-binding</keyword>
<dbReference type="InterPro" id="IPR002815">
    <property type="entry name" value="Spo11/TopoVI_A"/>
</dbReference>
<dbReference type="GO" id="GO:0003677">
    <property type="term" value="F:DNA binding"/>
    <property type="evidence" value="ECO:0007669"/>
    <property type="project" value="UniProtKB-UniRule"/>
</dbReference>
<dbReference type="Proteomes" id="UP000002899">
    <property type="component" value="Chromosome I"/>
</dbReference>
<dbReference type="GO" id="GO:0003723">
    <property type="term" value="F:RNA binding"/>
    <property type="evidence" value="ECO:0007669"/>
    <property type="project" value="UniProtKB-KW"/>
</dbReference>
<dbReference type="PROSITE" id="PS52041">
    <property type="entry name" value="TOPO_IIB"/>
    <property type="match status" value="1"/>
</dbReference>
<dbReference type="GO" id="GO:0000228">
    <property type="term" value="C:nuclear chromosome"/>
    <property type="evidence" value="ECO:0007669"/>
    <property type="project" value="TreeGrafter"/>
</dbReference>
<reference evidence="4 5" key="1">
    <citation type="journal article" date="2012" name="Nucleic Acids Res.">
        <title>Sequencing of the smallest Apicomplexan genome from the human pathogen Babesia microti.</title>
        <authorList>
            <person name="Cornillot E."/>
            <person name="Hadj-Kaddour K."/>
            <person name="Dassouli A."/>
            <person name="Noel B."/>
            <person name="Ranwez V."/>
            <person name="Vacherie B."/>
            <person name="Augagneur Y."/>
            <person name="Bres V."/>
            <person name="Duclos A."/>
            <person name="Randazzo S."/>
            <person name="Carcy B."/>
            <person name="Debierre-Grockiego F."/>
            <person name="Delbecq S."/>
            <person name="Moubri-Menage K."/>
            <person name="Shams-Eldin H."/>
            <person name="Usmani-Brown S."/>
            <person name="Bringaud F."/>
            <person name="Wincker P."/>
            <person name="Vivares C.P."/>
            <person name="Schwarz R.T."/>
            <person name="Schetters T.P."/>
            <person name="Krause P.J."/>
            <person name="Gorenflot A."/>
            <person name="Berry V."/>
            <person name="Barbe V."/>
            <person name="Ben Mamoun C."/>
        </authorList>
    </citation>
    <scope>NUCLEOTIDE SEQUENCE [LARGE SCALE GENOMIC DNA]</scope>
    <source>
        <strain evidence="4 5">RI</strain>
    </source>
</reference>
<evidence type="ECO:0000313" key="4">
    <source>
        <dbReference type="EMBL" id="CCF73053.1"/>
    </source>
</evidence>
<dbReference type="GO" id="GO:0007131">
    <property type="term" value="P:reciprocal meiotic recombination"/>
    <property type="evidence" value="ECO:0007669"/>
    <property type="project" value="TreeGrafter"/>
</dbReference>
<evidence type="ECO:0000256" key="2">
    <source>
        <dbReference type="PROSITE-ProRule" id="PRU01385"/>
    </source>
</evidence>
<dbReference type="GO" id="GO:0005524">
    <property type="term" value="F:ATP binding"/>
    <property type="evidence" value="ECO:0007669"/>
    <property type="project" value="InterPro"/>
</dbReference>
<name>I7I8C4_BABMR</name>
<dbReference type="PANTHER" id="PTHR10848">
    <property type="entry name" value="MEIOTIC RECOMBINATION PROTEIN SPO11"/>
    <property type="match status" value="1"/>
</dbReference>
<reference evidence="4 5" key="2">
    <citation type="journal article" date="2013" name="PLoS ONE">
        <title>Whole genome mapping and re-organization of the nuclear and mitochondrial genomes of Babesia microti isolates.</title>
        <authorList>
            <person name="Cornillot E."/>
            <person name="Dassouli A."/>
            <person name="Garg A."/>
            <person name="Pachikara N."/>
            <person name="Randazzo S."/>
            <person name="Depoix D."/>
            <person name="Carcy B."/>
            <person name="Delbecq S."/>
            <person name="Frutos R."/>
            <person name="Silva J.C."/>
            <person name="Sutton R."/>
            <person name="Krause P.J."/>
            <person name="Mamoun C.B."/>
        </authorList>
    </citation>
    <scope>NUCLEOTIDE SEQUENCE [LARGE SCALE GENOMIC DNA]</scope>
    <source>
        <strain evidence="4 5">RI</strain>
    </source>
</reference>
<dbReference type="EMBL" id="FO082871">
    <property type="protein sequence ID" value="CCF73053.1"/>
    <property type="molecule type" value="Genomic_DNA"/>
</dbReference>
<keyword evidence="2" id="KW-0413">Isomerase</keyword>
<gene>
    <name evidence="4" type="ORF">BMR1_01G02985</name>
</gene>
<sequence>MVHVTEKLNIYIYEFITTLLSEDGQMDNLHTLARKSCIIKQIIICMKRDSITSLRQLYYNSPLVFKNQTQSNKILGLITKEIELTREQLHIHASEKGLIASKHIKINNLKVNHKNIYIQSDIGDKYYVILNGVKPLVLSKLKFVLIVEKETIFKQFVTSNFLEMCV</sequence>
<proteinExistence type="inferred from homology"/>
<dbReference type="KEGG" id="bmic:BMR1_01G02985"/>
<organism evidence="4 5">
    <name type="scientific">Babesia microti (strain RI)</name>
    <dbReference type="NCBI Taxonomy" id="1133968"/>
    <lineage>
        <taxon>Eukaryota</taxon>
        <taxon>Sar</taxon>
        <taxon>Alveolata</taxon>
        <taxon>Apicomplexa</taxon>
        <taxon>Aconoidasida</taxon>
        <taxon>Piroplasmida</taxon>
        <taxon>Babesiidae</taxon>
        <taxon>Babesia</taxon>
    </lineage>
</organism>
<reference evidence="4 5" key="3">
    <citation type="journal article" date="2016" name="Sci. Rep.">
        <title>Genome-wide diversity and gene expression profiling of Babesia microti isolates identify polymorphic genes that mediate host-pathogen interactions.</title>
        <authorList>
            <person name="Silva J.C."/>
            <person name="Cornillot E."/>
            <person name="McCracken C."/>
            <person name="Usmani-Brown S."/>
            <person name="Dwivedi A."/>
            <person name="Ifeonu O.O."/>
            <person name="Crabtree J."/>
            <person name="Gotia H.T."/>
            <person name="Virji A.Z."/>
            <person name="Reynes C."/>
            <person name="Colinge J."/>
            <person name="Kumar V."/>
            <person name="Lawres L."/>
            <person name="Pazzi J.E."/>
            <person name="Pablo J.V."/>
            <person name="Hung C."/>
            <person name="Brancato J."/>
            <person name="Kumari P."/>
            <person name="Orvis J."/>
            <person name="Tretina K."/>
            <person name="Chibucos M."/>
            <person name="Ott S."/>
            <person name="Sadzewicz L."/>
            <person name="Sengamalay N."/>
            <person name="Shetty A.C."/>
            <person name="Su Q."/>
            <person name="Tallon L."/>
            <person name="Fraser C.M."/>
            <person name="Frutos R."/>
            <person name="Molina D.M."/>
            <person name="Krause P.J."/>
            <person name="Ben Mamoun C."/>
        </authorList>
    </citation>
    <scope>NUCLEOTIDE SEQUENCE [LARGE SCALE GENOMIC DNA]</scope>
    <source>
        <strain evidence="4 5">RI</strain>
    </source>
</reference>